<dbReference type="Pfam" id="PF13637">
    <property type="entry name" value="Ank_4"/>
    <property type="match status" value="1"/>
</dbReference>
<dbReference type="AlphaFoldDB" id="A0A7W7VGB1"/>
<evidence type="ECO:0000256" key="1">
    <source>
        <dbReference type="ARBA" id="ARBA00022737"/>
    </source>
</evidence>
<accession>A0A7W7VGB1</accession>
<dbReference type="Gene3D" id="1.25.40.20">
    <property type="entry name" value="Ankyrin repeat-containing domain"/>
    <property type="match status" value="2"/>
</dbReference>
<dbReference type="EMBL" id="JACHJQ010000005">
    <property type="protein sequence ID" value="MBB4908984.1"/>
    <property type="molecule type" value="Genomic_DNA"/>
</dbReference>
<dbReference type="PROSITE" id="PS50297">
    <property type="entry name" value="ANK_REP_REGION"/>
    <property type="match status" value="2"/>
</dbReference>
<dbReference type="PANTHER" id="PTHR24166:SF48">
    <property type="entry name" value="PROTEIN VAPYRIN"/>
    <property type="match status" value="1"/>
</dbReference>
<keyword evidence="5" id="KW-1185">Reference proteome</keyword>
<evidence type="ECO:0000256" key="2">
    <source>
        <dbReference type="ARBA" id="ARBA00023043"/>
    </source>
</evidence>
<feature type="repeat" description="ANK" evidence="3">
    <location>
        <begin position="272"/>
        <end position="304"/>
    </location>
</feature>
<dbReference type="Proteomes" id="UP000520767">
    <property type="component" value="Unassembled WGS sequence"/>
</dbReference>
<dbReference type="SUPFAM" id="SSF48403">
    <property type="entry name" value="Ankyrin repeat"/>
    <property type="match status" value="1"/>
</dbReference>
<proteinExistence type="predicted"/>
<keyword evidence="2 3" id="KW-0040">ANK repeat</keyword>
<dbReference type="RefSeq" id="WP_311771273.1">
    <property type="nucleotide sequence ID" value="NZ_JACHJQ010000005.1"/>
</dbReference>
<protein>
    <submittedName>
        <fullName evidence="4">Ankyrin repeat protein</fullName>
    </submittedName>
</protein>
<dbReference type="PANTHER" id="PTHR24166">
    <property type="entry name" value="ROLLING PEBBLES, ISOFORM B"/>
    <property type="match status" value="1"/>
</dbReference>
<gene>
    <name evidence="4" type="ORF">FHR82_005237</name>
</gene>
<feature type="repeat" description="ANK" evidence="3">
    <location>
        <begin position="312"/>
        <end position="344"/>
    </location>
</feature>
<comment type="caution">
    <text evidence="4">The sequence shown here is derived from an EMBL/GenBank/DDBJ whole genome shotgun (WGS) entry which is preliminary data.</text>
</comment>
<sequence length="367" mass="38519">MTWHVFRDDPDYLAERADGLLASALDGTPSVVAEFARWSAPHTPDGARLVLARGHGFDDWESFLQPSAFAAAYRLVEARDVDGLAALTNRFPGAVDVVGTGGNDLLGLAAATRDERLVTVLLARGAYVAHANVHGWTALHQAGYANLPLMARVLLDAGAPTALSARGDGGTPLAAALFWGHVEVARVLAAVEVVPHNLRTAAGLDDVALLESSVPGSGRGFYRPHSGFPVWRPSDSLTEIRDEAVSWAARCDAVEAITWLAERGAALDADVYRGTPLIWAAAKGRVAAVRRLLELGAGVDVRGTFGGPRHGVGTTALHHAAESGHVEVIEVLLAAGADTTIQDEVYGATPAGWAEHNGQAAARDLLV</sequence>
<dbReference type="InterPro" id="IPR002110">
    <property type="entry name" value="Ankyrin_rpt"/>
</dbReference>
<dbReference type="Pfam" id="PF12796">
    <property type="entry name" value="Ank_2"/>
    <property type="match status" value="1"/>
</dbReference>
<dbReference type="SMART" id="SM00248">
    <property type="entry name" value="ANK"/>
    <property type="match status" value="6"/>
</dbReference>
<dbReference type="PROSITE" id="PS50088">
    <property type="entry name" value="ANK_REPEAT"/>
    <property type="match status" value="2"/>
</dbReference>
<keyword evidence="1" id="KW-0677">Repeat</keyword>
<organism evidence="4 5">
    <name type="scientific">Actinophytocola algeriensis</name>
    <dbReference type="NCBI Taxonomy" id="1768010"/>
    <lineage>
        <taxon>Bacteria</taxon>
        <taxon>Bacillati</taxon>
        <taxon>Actinomycetota</taxon>
        <taxon>Actinomycetes</taxon>
        <taxon>Pseudonocardiales</taxon>
        <taxon>Pseudonocardiaceae</taxon>
    </lineage>
</organism>
<reference evidence="4 5" key="1">
    <citation type="submission" date="2020-08" db="EMBL/GenBank/DDBJ databases">
        <title>Genomic Encyclopedia of Type Strains, Phase III (KMG-III): the genomes of soil and plant-associated and newly described type strains.</title>
        <authorList>
            <person name="Whitman W."/>
        </authorList>
    </citation>
    <scope>NUCLEOTIDE SEQUENCE [LARGE SCALE GENOMIC DNA]</scope>
    <source>
        <strain evidence="4 5">CECT 8960</strain>
    </source>
</reference>
<evidence type="ECO:0000313" key="4">
    <source>
        <dbReference type="EMBL" id="MBB4908984.1"/>
    </source>
</evidence>
<evidence type="ECO:0000313" key="5">
    <source>
        <dbReference type="Proteomes" id="UP000520767"/>
    </source>
</evidence>
<dbReference type="InterPro" id="IPR050889">
    <property type="entry name" value="Dendritic_Spine_Reg/Scaffold"/>
</dbReference>
<evidence type="ECO:0000256" key="3">
    <source>
        <dbReference type="PROSITE-ProRule" id="PRU00023"/>
    </source>
</evidence>
<dbReference type="InterPro" id="IPR036770">
    <property type="entry name" value="Ankyrin_rpt-contain_sf"/>
</dbReference>
<name>A0A7W7VGB1_9PSEU</name>